<dbReference type="InterPro" id="IPR002921">
    <property type="entry name" value="Fungal_lipase-type"/>
</dbReference>
<dbReference type="GO" id="GO:0006629">
    <property type="term" value="P:lipid metabolic process"/>
    <property type="evidence" value="ECO:0007669"/>
    <property type="project" value="InterPro"/>
</dbReference>
<feature type="compositionally biased region" description="Acidic residues" evidence="1">
    <location>
        <begin position="330"/>
        <end position="339"/>
    </location>
</feature>
<dbReference type="Pfam" id="PF01764">
    <property type="entry name" value="Lipase_3"/>
    <property type="match status" value="1"/>
</dbReference>
<dbReference type="SUPFAM" id="SSF53474">
    <property type="entry name" value="alpha/beta-Hydrolases"/>
    <property type="match status" value="1"/>
</dbReference>
<feature type="signal peptide" evidence="2">
    <location>
        <begin position="1"/>
        <end position="20"/>
    </location>
</feature>
<feature type="domain" description="Fungal lipase-type" evidence="3">
    <location>
        <begin position="103"/>
        <end position="250"/>
    </location>
</feature>
<evidence type="ECO:0000256" key="1">
    <source>
        <dbReference type="SAM" id="MobiDB-lite"/>
    </source>
</evidence>
<feature type="region of interest" description="Disordered" evidence="1">
    <location>
        <begin position="328"/>
        <end position="358"/>
    </location>
</feature>
<dbReference type="InterPro" id="IPR029058">
    <property type="entry name" value="AB_hydrolase_fold"/>
</dbReference>
<dbReference type="EMBL" id="HBKQ01060146">
    <property type="protein sequence ID" value="CAE2287181.1"/>
    <property type="molecule type" value="Transcribed_RNA"/>
</dbReference>
<accession>A0A7S4NGX1</accession>
<feature type="chain" id="PRO_5031142578" description="Fungal lipase-type domain-containing protein" evidence="2">
    <location>
        <begin position="21"/>
        <end position="358"/>
    </location>
</feature>
<gene>
    <name evidence="4" type="ORF">OAUR00152_LOCUS41048</name>
</gene>
<dbReference type="PANTHER" id="PTHR45856:SF11">
    <property type="entry name" value="FUNGAL LIPASE-LIKE DOMAIN-CONTAINING PROTEIN"/>
    <property type="match status" value="1"/>
</dbReference>
<dbReference type="InterPro" id="IPR051218">
    <property type="entry name" value="Sec_MonoDiacylglyc_Lipase"/>
</dbReference>
<name>A0A7S4NGX1_9STRA</name>
<evidence type="ECO:0000259" key="3">
    <source>
        <dbReference type="Pfam" id="PF01764"/>
    </source>
</evidence>
<organism evidence="4">
    <name type="scientific">Odontella aurita</name>
    <dbReference type="NCBI Taxonomy" id="265563"/>
    <lineage>
        <taxon>Eukaryota</taxon>
        <taxon>Sar</taxon>
        <taxon>Stramenopiles</taxon>
        <taxon>Ochrophyta</taxon>
        <taxon>Bacillariophyta</taxon>
        <taxon>Mediophyceae</taxon>
        <taxon>Biddulphiophycidae</taxon>
        <taxon>Eupodiscales</taxon>
        <taxon>Odontellaceae</taxon>
        <taxon>Odontella</taxon>
    </lineage>
</organism>
<reference evidence="4" key="1">
    <citation type="submission" date="2021-01" db="EMBL/GenBank/DDBJ databases">
        <authorList>
            <person name="Corre E."/>
            <person name="Pelletier E."/>
            <person name="Niang G."/>
            <person name="Scheremetjew M."/>
            <person name="Finn R."/>
            <person name="Kale V."/>
            <person name="Holt S."/>
            <person name="Cochrane G."/>
            <person name="Meng A."/>
            <person name="Brown T."/>
            <person name="Cohen L."/>
        </authorList>
    </citation>
    <scope>NUCLEOTIDE SEQUENCE</scope>
    <source>
        <strain evidence="4">Isolate 1302-5</strain>
    </source>
</reference>
<dbReference type="Gene3D" id="3.40.50.1820">
    <property type="entry name" value="alpha/beta hydrolase"/>
    <property type="match status" value="1"/>
</dbReference>
<dbReference type="PANTHER" id="PTHR45856">
    <property type="entry name" value="ALPHA/BETA-HYDROLASES SUPERFAMILY PROTEIN"/>
    <property type="match status" value="1"/>
</dbReference>
<keyword evidence="2" id="KW-0732">Signal</keyword>
<evidence type="ECO:0000256" key="2">
    <source>
        <dbReference type="SAM" id="SignalP"/>
    </source>
</evidence>
<dbReference type="CDD" id="cd00519">
    <property type="entry name" value="Lipase_3"/>
    <property type="match status" value="1"/>
</dbReference>
<sequence>MQSLPAFLLLFAFFFTSSSARLRSSNQRAKSARSIVKFPPYADTKELALLSHAMYRYRVLHSCTDVTPTPILPPRVQCHMYERDKQDTQVMVLSHPEKEYVAIVYAGTDDFRNALTDLDILTKPFGPQSSNGTYELMPADYPLARVHAGFDNAVFHDGLFDRVLSQVNSVLKDHPKYRVLSTGHSLGAADSVLTSVALNHFIPDKPILNINFGCPRTGNKVWREYVDSLPDVAVWRFVNGIDIVPRLPTLLFYHLGHTVQMAKLGANAYYLHSGDEALGLAGVPTGWGTVPFVIVPFNGVAHSISKYEEYIVEKAASDRDTYYVSNFEKTEDEVDDDDSGTFGDDVFPGPPGNEVAPT</sequence>
<evidence type="ECO:0000313" key="4">
    <source>
        <dbReference type="EMBL" id="CAE2287181.1"/>
    </source>
</evidence>
<proteinExistence type="predicted"/>
<dbReference type="AlphaFoldDB" id="A0A7S4NGX1"/>
<protein>
    <recommendedName>
        <fullName evidence="3">Fungal lipase-type domain-containing protein</fullName>
    </recommendedName>
</protein>